<dbReference type="AlphaFoldDB" id="A0A934JYS3"/>
<dbReference type="InterPro" id="IPR039564">
    <property type="entry name" value="Peptidase_C39-like"/>
</dbReference>
<dbReference type="Gene3D" id="2.40.128.190">
    <property type="match status" value="1"/>
</dbReference>
<organism evidence="3 4">
    <name type="scientific">Candidatus Nephthysia bennettiae</name>
    <dbReference type="NCBI Taxonomy" id="3127016"/>
    <lineage>
        <taxon>Bacteria</taxon>
        <taxon>Bacillati</taxon>
        <taxon>Candidatus Dormiibacterota</taxon>
        <taxon>Candidatus Dormibacteria</taxon>
        <taxon>Candidatus Dormibacterales</taxon>
        <taxon>Candidatus Dormibacteraceae</taxon>
        <taxon>Candidatus Nephthysia</taxon>
    </lineage>
</organism>
<dbReference type="Gene3D" id="3.90.70.10">
    <property type="entry name" value="Cysteine proteinases"/>
    <property type="match status" value="1"/>
</dbReference>
<protein>
    <submittedName>
        <fullName evidence="3">C39 family peptidase</fullName>
    </submittedName>
</protein>
<dbReference type="RefSeq" id="WP_338201293.1">
    <property type="nucleotide sequence ID" value="NZ_JAEKNR010000105.1"/>
</dbReference>
<feature type="domain" description="PLL-like beta propeller" evidence="2">
    <location>
        <begin position="20"/>
        <end position="266"/>
    </location>
</feature>
<proteinExistence type="predicted"/>
<keyword evidence="4" id="KW-1185">Reference proteome</keyword>
<accession>A0A934JYS3</accession>
<dbReference type="Pfam" id="PF13529">
    <property type="entry name" value="Peptidase_C39_2"/>
    <property type="match status" value="1"/>
</dbReference>
<gene>
    <name evidence="3" type="ORF">JF922_09790</name>
</gene>
<dbReference type="Pfam" id="PF26607">
    <property type="entry name" value="DUF8189"/>
    <property type="match status" value="1"/>
</dbReference>
<dbReference type="Gene3D" id="2.120.10.70">
    <property type="entry name" value="Fucose-specific lectin"/>
    <property type="match status" value="1"/>
</dbReference>
<name>A0A934JYS3_9BACT</name>
<evidence type="ECO:0000259" key="1">
    <source>
        <dbReference type="Pfam" id="PF13529"/>
    </source>
</evidence>
<dbReference type="EMBL" id="JAEKNR010000105">
    <property type="protein sequence ID" value="MBJ7598361.1"/>
    <property type="molecule type" value="Genomic_DNA"/>
</dbReference>
<reference evidence="3" key="1">
    <citation type="submission" date="2020-10" db="EMBL/GenBank/DDBJ databases">
        <title>Ca. Dormibacterota MAGs.</title>
        <authorList>
            <person name="Montgomery K."/>
        </authorList>
    </citation>
    <scope>NUCLEOTIDE SEQUENCE [LARGE SCALE GENOMIC DNA]</scope>
    <source>
        <strain evidence="3">SC8812_S17_10</strain>
    </source>
</reference>
<dbReference type="InterPro" id="IPR058502">
    <property type="entry name" value="PLL-like_beta-prop"/>
</dbReference>
<sequence length="467" mass="50922">MPGIDVMIAGTDSSLYAQGWDGHGWTGWRYFGGSSHSAPALASWGNGRLDVFVQGTDNALWHRWFDGVWSFWESLGGQLTSAPATAAWGPGRLDVVARGTHSAVWHCWFDGGRWHGWERLGGTVLSAPGLASWGPFRLDLFGQGNDNQLWHSWSNGMSWGAWEPLAGTLTSAPAAVSWGPGRVDVFTRGNDSGLWHRWWDSTGWFNWEPLGNSLTSAPAAATWGPGQLDVAFRGTDNALWHHQYGSSGWRGWQQLGGALASAPGASAWSAASNVVGSVPYHHQDYELSCEAASLQMALAHQGVNVSQGQELSDLGIDWRSGYYSGGVLRWGDPYQNFVGNPNGSEVALTGYGTFYSPITRIAGGYGGNVLRQGEGIPAADVYQAVLQNHPVVAWVSFDWRYHPPGAWLAFDGRWVQYQGPIEHSVTVVGVSNDSVYVLNPWFGPQWVSRSTFEAGYVTYRQMAVILQ</sequence>
<evidence type="ECO:0000313" key="3">
    <source>
        <dbReference type="EMBL" id="MBJ7598361.1"/>
    </source>
</evidence>
<dbReference type="SUPFAM" id="SSF89372">
    <property type="entry name" value="Fucose-specific lectin"/>
    <property type="match status" value="3"/>
</dbReference>
<comment type="caution">
    <text evidence="3">The sequence shown here is derived from an EMBL/GenBank/DDBJ whole genome shotgun (WGS) entry which is preliminary data.</text>
</comment>
<dbReference type="PANTHER" id="PTHR37806">
    <property type="entry name" value="LMO0724 PROTEIN"/>
    <property type="match status" value="1"/>
</dbReference>
<dbReference type="Proteomes" id="UP000612893">
    <property type="component" value="Unassembled WGS sequence"/>
</dbReference>
<evidence type="ECO:0000313" key="4">
    <source>
        <dbReference type="Proteomes" id="UP000612893"/>
    </source>
</evidence>
<dbReference type="CDD" id="cd22954">
    <property type="entry name" value="PLL_lectin"/>
    <property type="match status" value="1"/>
</dbReference>
<evidence type="ECO:0000259" key="2">
    <source>
        <dbReference type="Pfam" id="PF26607"/>
    </source>
</evidence>
<dbReference type="PANTHER" id="PTHR37806:SF1">
    <property type="entry name" value="PEPTIDASE C39-LIKE DOMAIN-CONTAINING PROTEIN"/>
    <property type="match status" value="1"/>
</dbReference>
<feature type="domain" description="Peptidase C39-like" evidence="1">
    <location>
        <begin position="278"/>
        <end position="441"/>
    </location>
</feature>